<dbReference type="EMBL" id="LAVV01012633">
    <property type="protein sequence ID" value="KNZ46482.1"/>
    <property type="molecule type" value="Genomic_DNA"/>
</dbReference>
<evidence type="ECO:0000313" key="1">
    <source>
        <dbReference type="EMBL" id="KNZ46482.1"/>
    </source>
</evidence>
<dbReference type="STRING" id="27349.A0A0L6UE25"/>
<proteinExistence type="predicted"/>
<organism evidence="1 2">
    <name type="scientific">Puccinia sorghi</name>
    <dbReference type="NCBI Taxonomy" id="27349"/>
    <lineage>
        <taxon>Eukaryota</taxon>
        <taxon>Fungi</taxon>
        <taxon>Dikarya</taxon>
        <taxon>Basidiomycota</taxon>
        <taxon>Pucciniomycotina</taxon>
        <taxon>Pucciniomycetes</taxon>
        <taxon>Pucciniales</taxon>
        <taxon>Pucciniaceae</taxon>
        <taxon>Puccinia</taxon>
    </lineage>
</organism>
<name>A0A0L6UE25_9BASI</name>
<gene>
    <name evidence="1" type="ORF">VP01_7224g1</name>
</gene>
<reference evidence="1 2" key="1">
    <citation type="submission" date="2015-08" db="EMBL/GenBank/DDBJ databases">
        <title>Next Generation Sequencing and Analysis of the Genome of Puccinia sorghi L Schw, the Causal Agent of Maize Common Rust.</title>
        <authorList>
            <person name="Rochi L."/>
            <person name="Burguener G."/>
            <person name="Darino M."/>
            <person name="Turjanski A."/>
            <person name="Kreff E."/>
            <person name="Dieguez M.J."/>
            <person name="Sacco F."/>
        </authorList>
    </citation>
    <scope>NUCLEOTIDE SEQUENCE [LARGE SCALE GENOMIC DNA]</scope>
    <source>
        <strain evidence="1 2">RO10H11247</strain>
    </source>
</reference>
<protein>
    <submittedName>
        <fullName evidence="1">Uncharacterized protein</fullName>
    </submittedName>
</protein>
<dbReference type="VEuPathDB" id="FungiDB:VP01_7224g1"/>
<dbReference type="AlphaFoldDB" id="A0A0L6UE25"/>
<dbReference type="Proteomes" id="UP000037035">
    <property type="component" value="Unassembled WGS sequence"/>
</dbReference>
<comment type="caution">
    <text evidence="1">The sequence shown here is derived from an EMBL/GenBank/DDBJ whole genome shotgun (WGS) entry which is preliminary data.</text>
</comment>
<sequence>MPPSCFKVTEILCRSNYPTLIFVIPIYMSLIKNIIKVKSTYNSSQLIMPAKKMVEKLRKYLFVALEKPPLLCAMILDPKIKL</sequence>
<evidence type="ECO:0000313" key="2">
    <source>
        <dbReference type="Proteomes" id="UP000037035"/>
    </source>
</evidence>
<keyword evidence="2" id="KW-1185">Reference proteome</keyword>
<accession>A0A0L6UE25</accession>